<proteinExistence type="predicted"/>
<feature type="transmembrane region" description="Helical" evidence="1">
    <location>
        <begin position="51"/>
        <end position="73"/>
    </location>
</feature>
<dbReference type="EMBL" id="AP023213">
    <property type="protein sequence ID" value="BCG46774.1"/>
    <property type="molecule type" value="Genomic_DNA"/>
</dbReference>
<dbReference type="AlphaFoldDB" id="A0A6S6M518"/>
<keyword evidence="1" id="KW-0472">Membrane</keyword>
<accession>A0A6S6M518</accession>
<gene>
    <name evidence="2" type="ORF">GEOBRER4_n1584</name>
</gene>
<dbReference type="KEGG" id="gbn:GEOBRER4_15240"/>
<evidence type="ECO:0000313" key="2">
    <source>
        <dbReference type="EMBL" id="BCG46774.1"/>
    </source>
</evidence>
<reference evidence="2 3" key="1">
    <citation type="submission" date="2020-06" db="EMBL/GenBank/DDBJ databases">
        <title>Interaction of electrochemicaly active bacteria, Geobacter bremensis R4 on different carbon anode.</title>
        <authorList>
            <person name="Meng L."/>
            <person name="Yoshida N."/>
        </authorList>
    </citation>
    <scope>NUCLEOTIDE SEQUENCE [LARGE SCALE GENOMIC DNA]</scope>
    <source>
        <strain evidence="2 3">R4</strain>
    </source>
</reference>
<name>A0A6S6M518_9BACT</name>
<organism evidence="2 3">
    <name type="scientific">Citrifermentans bremense</name>
    <dbReference type="NCBI Taxonomy" id="60035"/>
    <lineage>
        <taxon>Bacteria</taxon>
        <taxon>Pseudomonadati</taxon>
        <taxon>Thermodesulfobacteriota</taxon>
        <taxon>Desulfuromonadia</taxon>
        <taxon>Geobacterales</taxon>
        <taxon>Geobacteraceae</taxon>
        <taxon>Citrifermentans</taxon>
    </lineage>
</organism>
<evidence type="ECO:0000256" key="1">
    <source>
        <dbReference type="SAM" id="Phobius"/>
    </source>
</evidence>
<dbReference type="RefSeq" id="WP_185244908.1">
    <property type="nucleotide sequence ID" value="NZ_AP023213.1"/>
</dbReference>
<dbReference type="Proteomes" id="UP000515472">
    <property type="component" value="Chromosome"/>
</dbReference>
<keyword evidence="1" id="KW-1133">Transmembrane helix</keyword>
<keyword evidence="3" id="KW-1185">Reference proteome</keyword>
<evidence type="ECO:0000313" key="3">
    <source>
        <dbReference type="Proteomes" id="UP000515472"/>
    </source>
</evidence>
<feature type="transmembrane region" description="Helical" evidence="1">
    <location>
        <begin position="12"/>
        <end position="31"/>
    </location>
</feature>
<sequence length="76" mass="8846">MQQEKKVSRLRRPFVIGGAAIGAVLCGWYLYNNFGRVTPVPDPIWTRFVNLAVIMFLCIYLANLLRVAVEFFLRRR</sequence>
<protein>
    <submittedName>
        <fullName evidence="2">Uncharacterized protein</fullName>
    </submittedName>
</protein>
<keyword evidence="1" id="KW-0812">Transmembrane</keyword>